<dbReference type="AlphaFoldDB" id="A0A1H9RKV5"/>
<accession>A0A1H9RKV5</accession>
<evidence type="ECO:0000313" key="1">
    <source>
        <dbReference type="EMBL" id="SER73390.1"/>
    </source>
</evidence>
<reference evidence="1 2" key="1">
    <citation type="submission" date="2016-10" db="EMBL/GenBank/DDBJ databases">
        <authorList>
            <person name="de Groot N.N."/>
        </authorList>
    </citation>
    <scope>NUCLEOTIDE SEQUENCE [LARGE SCALE GENOMIC DNA]</scope>
    <source>
        <strain evidence="1 2">DSM 13760</strain>
    </source>
</reference>
<keyword evidence="2" id="KW-1185">Reference proteome</keyword>
<organism evidence="1 2">
    <name type="scientific">Isobaculum melis</name>
    <dbReference type="NCBI Taxonomy" id="142588"/>
    <lineage>
        <taxon>Bacteria</taxon>
        <taxon>Bacillati</taxon>
        <taxon>Bacillota</taxon>
        <taxon>Bacilli</taxon>
        <taxon>Lactobacillales</taxon>
        <taxon>Carnobacteriaceae</taxon>
        <taxon>Isobaculum</taxon>
    </lineage>
</organism>
<dbReference type="RefSeq" id="WP_092650959.1">
    <property type="nucleotide sequence ID" value="NZ_FOHA01000004.1"/>
</dbReference>
<dbReference type="EMBL" id="FOHA01000004">
    <property type="protein sequence ID" value="SER73390.1"/>
    <property type="molecule type" value="Genomic_DNA"/>
</dbReference>
<evidence type="ECO:0000313" key="2">
    <source>
        <dbReference type="Proteomes" id="UP000198948"/>
    </source>
</evidence>
<dbReference type="Proteomes" id="UP000198948">
    <property type="component" value="Unassembled WGS sequence"/>
</dbReference>
<sequence>MEKSNRSILNEVAKAKLGPFGFMKHKNNPRKWVKDCGYFFIWIWIDSSSFAERYRFQYGVQFLHSRKDEVTMYLSETCATVRAEDYLNENRAFEQALIDGFDELLSRKHFARLAQSAQNHQVFYEILLEDEATKDYSIGWMWRYWYLTYFCFLFNQTADGNKWLEITKQEVEKYKYFEMAEGKIGRRDFVFEFEKNSLLPFIKTEDKQQALEQMIKETRSAYRAGGVKKLPYDLFFEREINI</sequence>
<protein>
    <submittedName>
        <fullName evidence="1">Uncharacterized protein</fullName>
    </submittedName>
</protein>
<gene>
    <name evidence="1" type="ORF">SAMN04488559_104131</name>
</gene>
<name>A0A1H9RKV5_9LACT</name>
<proteinExistence type="predicted"/>